<dbReference type="PANTHER" id="PTHR30250:SF11">
    <property type="entry name" value="O-ANTIGEN TRANSPORTER-RELATED"/>
    <property type="match status" value="1"/>
</dbReference>
<feature type="transmembrane region" description="Helical" evidence="6">
    <location>
        <begin position="335"/>
        <end position="352"/>
    </location>
</feature>
<sequence>MIQKFIHTNIAPLVASIKNSINGGHERSARAKKNILSSFLVKIVSIIISLVVVPLTLNYVNPSRYGIWLTLSSIVAWFSFFDIGITHGLRNKFAEARAKGDDLSAQIFVSTTYGILAIVFIAIWAIFMLVNPFLDWASLLNLAPEYGSDVSKLALIVFTYFCMQFVLRTIATIVSADQEPAQAALIDVIGQLVSLIIIVILVKTTEGSLVKLGIALCASPLLALIGANIFFFRGKYKAFRPALSKVKFSYAKSLFNLGAVFFIIQIAGLVQFESANIIISRNFGSADVTNYNIVFKYFGILNMGFMIFLTPFWSAATEAYVKNDINWIKGSIKKYNILNIFFVVAGCVMLYFSDTVYDLWLGKDTVEIDFWLSVWGLIFFMVSIFGSKYVSFLNGISALRLQFWASIISPILYIALTLLFIKYFKMGVYALFVASVIANFNAFILAPIQYHMIINKKKKGIWIR</sequence>
<dbReference type="PANTHER" id="PTHR30250">
    <property type="entry name" value="PST FAMILY PREDICTED COLANIC ACID TRANSPORTER"/>
    <property type="match status" value="1"/>
</dbReference>
<dbReference type="GO" id="GO:0005886">
    <property type="term" value="C:plasma membrane"/>
    <property type="evidence" value="ECO:0007669"/>
    <property type="project" value="UniProtKB-SubCell"/>
</dbReference>
<evidence type="ECO:0000256" key="1">
    <source>
        <dbReference type="ARBA" id="ARBA00004651"/>
    </source>
</evidence>
<feature type="transmembrane region" description="Helical" evidence="6">
    <location>
        <begin position="150"/>
        <end position="171"/>
    </location>
</feature>
<keyword evidence="3 6" id="KW-0812">Transmembrane</keyword>
<keyword evidence="4 6" id="KW-1133">Transmembrane helix</keyword>
<evidence type="ECO:0000256" key="5">
    <source>
        <dbReference type="ARBA" id="ARBA00023136"/>
    </source>
</evidence>
<keyword evidence="5 6" id="KW-0472">Membrane</keyword>
<protein>
    <submittedName>
        <fullName evidence="7">O-antigen flippase Wzx</fullName>
    </submittedName>
</protein>
<evidence type="ECO:0000256" key="2">
    <source>
        <dbReference type="ARBA" id="ARBA00022475"/>
    </source>
</evidence>
<dbReference type="AlphaFoldDB" id="A0A3B0THL7"/>
<dbReference type="Pfam" id="PF01943">
    <property type="entry name" value="Polysacc_synt"/>
    <property type="match status" value="1"/>
</dbReference>
<feature type="transmembrane region" description="Helical" evidence="6">
    <location>
        <begin position="253"/>
        <end position="273"/>
    </location>
</feature>
<dbReference type="InterPro" id="IPR050833">
    <property type="entry name" value="Poly_Biosynth_Transport"/>
</dbReference>
<evidence type="ECO:0000313" key="7">
    <source>
        <dbReference type="EMBL" id="VAW12787.1"/>
    </source>
</evidence>
<accession>A0A3B0THL7</accession>
<comment type="subcellular location">
    <subcellularLocation>
        <location evidence="1">Cell membrane</location>
        <topology evidence="1">Multi-pass membrane protein</topology>
    </subcellularLocation>
</comment>
<evidence type="ECO:0000256" key="3">
    <source>
        <dbReference type="ARBA" id="ARBA00022692"/>
    </source>
</evidence>
<gene>
    <name evidence="7" type="ORF">MNBD_BACTEROID03-194</name>
</gene>
<feature type="transmembrane region" description="Helical" evidence="6">
    <location>
        <begin position="107"/>
        <end position="130"/>
    </location>
</feature>
<feature type="transmembrane region" description="Helical" evidence="6">
    <location>
        <begin position="372"/>
        <end position="391"/>
    </location>
</feature>
<keyword evidence="2" id="KW-1003">Cell membrane</keyword>
<organism evidence="7">
    <name type="scientific">hydrothermal vent metagenome</name>
    <dbReference type="NCBI Taxonomy" id="652676"/>
    <lineage>
        <taxon>unclassified sequences</taxon>
        <taxon>metagenomes</taxon>
        <taxon>ecological metagenomes</taxon>
    </lineage>
</organism>
<feature type="transmembrane region" description="Helical" evidence="6">
    <location>
        <begin position="293"/>
        <end position="314"/>
    </location>
</feature>
<proteinExistence type="predicted"/>
<reference evidence="7" key="1">
    <citation type="submission" date="2018-06" db="EMBL/GenBank/DDBJ databases">
        <authorList>
            <person name="Zhirakovskaya E."/>
        </authorList>
    </citation>
    <scope>NUCLEOTIDE SEQUENCE</scope>
</reference>
<feature type="transmembrane region" description="Helical" evidence="6">
    <location>
        <begin position="427"/>
        <end position="448"/>
    </location>
</feature>
<feature type="transmembrane region" description="Helical" evidence="6">
    <location>
        <begin position="65"/>
        <end position="86"/>
    </location>
</feature>
<dbReference type="EMBL" id="UOEL01000094">
    <property type="protein sequence ID" value="VAW12787.1"/>
    <property type="molecule type" value="Genomic_DNA"/>
</dbReference>
<feature type="transmembrane region" description="Helical" evidence="6">
    <location>
        <begin position="208"/>
        <end position="232"/>
    </location>
</feature>
<evidence type="ECO:0000256" key="6">
    <source>
        <dbReference type="SAM" id="Phobius"/>
    </source>
</evidence>
<feature type="transmembrane region" description="Helical" evidence="6">
    <location>
        <begin position="183"/>
        <end position="202"/>
    </location>
</feature>
<evidence type="ECO:0000256" key="4">
    <source>
        <dbReference type="ARBA" id="ARBA00022989"/>
    </source>
</evidence>
<feature type="transmembrane region" description="Helical" evidence="6">
    <location>
        <begin position="403"/>
        <end position="421"/>
    </location>
</feature>
<name>A0A3B0THL7_9ZZZZ</name>
<feature type="transmembrane region" description="Helical" evidence="6">
    <location>
        <begin position="39"/>
        <end position="59"/>
    </location>
</feature>
<dbReference type="InterPro" id="IPR002797">
    <property type="entry name" value="Polysacc_synth"/>
</dbReference>